<proteinExistence type="predicted"/>
<dbReference type="EMBL" id="JABSTQ010010042">
    <property type="protein sequence ID" value="KAG0423907.1"/>
    <property type="molecule type" value="Genomic_DNA"/>
</dbReference>
<gene>
    <name evidence="1" type="ORF">HPB47_000345</name>
</gene>
<comment type="caution">
    <text evidence="1">The sequence shown here is derived from an EMBL/GenBank/DDBJ whole genome shotgun (WGS) entry which is preliminary data.</text>
</comment>
<evidence type="ECO:0000313" key="1">
    <source>
        <dbReference type="EMBL" id="KAG0423907.1"/>
    </source>
</evidence>
<sequence length="236" mass="25887">MAKKQQALSLETKQSIVKDVESDTSVAAKYNVADTTDYFIAEASEDQLFACVMHGNFSHLYISDQRGLRFSLSLENVLYLKTDEARETRRAFGGGRREEALLDLHRVQGVRGVYIATRVKSPHRPSELESQVSVISFDNGGSWQPLVPPSVHHDGTPVHCDPGQGCSLHLSQKFGLLYGGTRSPTIFSKESAVLGRDVCHRASPPPGYTLARNVTGSEAPPSRVASWVKEGYNADL</sequence>
<reference evidence="1 2" key="1">
    <citation type="journal article" date="2020" name="Cell">
        <title>Large-Scale Comparative Analyses of Tick Genomes Elucidate Their Genetic Diversity and Vector Capacities.</title>
        <authorList>
            <consortium name="Tick Genome and Microbiome Consortium (TIGMIC)"/>
            <person name="Jia N."/>
            <person name="Wang J."/>
            <person name="Shi W."/>
            <person name="Du L."/>
            <person name="Sun Y."/>
            <person name="Zhan W."/>
            <person name="Jiang J.F."/>
            <person name="Wang Q."/>
            <person name="Zhang B."/>
            <person name="Ji P."/>
            <person name="Bell-Sakyi L."/>
            <person name="Cui X.M."/>
            <person name="Yuan T.T."/>
            <person name="Jiang B.G."/>
            <person name="Yang W.F."/>
            <person name="Lam T.T."/>
            <person name="Chang Q.C."/>
            <person name="Ding S.J."/>
            <person name="Wang X.J."/>
            <person name="Zhu J.G."/>
            <person name="Ruan X.D."/>
            <person name="Zhao L."/>
            <person name="Wei J.T."/>
            <person name="Ye R.Z."/>
            <person name="Que T.C."/>
            <person name="Du C.H."/>
            <person name="Zhou Y.H."/>
            <person name="Cheng J.X."/>
            <person name="Dai P.F."/>
            <person name="Guo W.B."/>
            <person name="Han X.H."/>
            <person name="Huang E.J."/>
            <person name="Li L.F."/>
            <person name="Wei W."/>
            <person name="Gao Y.C."/>
            <person name="Liu J.Z."/>
            <person name="Shao H.Z."/>
            <person name="Wang X."/>
            <person name="Wang C.C."/>
            <person name="Yang T.C."/>
            <person name="Huo Q.B."/>
            <person name="Li W."/>
            <person name="Chen H.Y."/>
            <person name="Chen S.E."/>
            <person name="Zhou L.G."/>
            <person name="Ni X.B."/>
            <person name="Tian J.H."/>
            <person name="Sheng Y."/>
            <person name="Liu T."/>
            <person name="Pan Y.S."/>
            <person name="Xia L.Y."/>
            <person name="Li J."/>
            <person name="Zhao F."/>
            <person name="Cao W.C."/>
        </authorList>
    </citation>
    <scope>NUCLEOTIDE SEQUENCE [LARGE SCALE GENOMIC DNA]</scope>
    <source>
        <strain evidence="1">Iper-2018</strain>
    </source>
</reference>
<name>A0AC60PS14_IXOPE</name>
<dbReference type="Proteomes" id="UP000805193">
    <property type="component" value="Unassembled WGS sequence"/>
</dbReference>
<keyword evidence="2" id="KW-1185">Reference proteome</keyword>
<evidence type="ECO:0000313" key="2">
    <source>
        <dbReference type="Proteomes" id="UP000805193"/>
    </source>
</evidence>
<organism evidence="1 2">
    <name type="scientific">Ixodes persulcatus</name>
    <name type="common">Taiga tick</name>
    <dbReference type="NCBI Taxonomy" id="34615"/>
    <lineage>
        <taxon>Eukaryota</taxon>
        <taxon>Metazoa</taxon>
        <taxon>Ecdysozoa</taxon>
        <taxon>Arthropoda</taxon>
        <taxon>Chelicerata</taxon>
        <taxon>Arachnida</taxon>
        <taxon>Acari</taxon>
        <taxon>Parasitiformes</taxon>
        <taxon>Ixodida</taxon>
        <taxon>Ixodoidea</taxon>
        <taxon>Ixodidae</taxon>
        <taxon>Ixodinae</taxon>
        <taxon>Ixodes</taxon>
    </lineage>
</organism>
<protein>
    <submittedName>
        <fullName evidence="1">Uncharacterized protein</fullName>
    </submittedName>
</protein>
<accession>A0AC60PS14</accession>